<gene>
    <name evidence="2" type="ORF">CGZ75_20025</name>
</gene>
<dbReference type="InterPro" id="IPR005302">
    <property type="entry name" value="MoCF_Sase_C"/>
</dbReference>
<dbReference type="InterPro" id="IPR011037">
    <property type="entry name" value="Pyrv_Knase-like_insert_dom_sf"/>
</dbReference>
<name>A0A229NU00_9BACL</name>
<dbReference type="PANTHER" id="PTHR36930:SF1">
    <property type="entry name" value="MOSC DOMAIN-CONTAINING PROTEIN"/>
    <property type="match status" value="1"/>
</dbReference>
<keyword evidence="3" id="KW-1185">Reference proteome</keyword>
<evidence type="ECO:0000313" key="3">
    <source>
        <dbReference type="Proteomes" id="UP000215145"/>
    </source>
</evidence>
<comment type="caution">
    <text evidence="2">The sequence shown here is derived from an EMBL/GenBank/DDBJ whole genome shotgun (WGS) entry which is preliminary data.</text>
</comment>
<dbReference type="Gene3D" id="2.40.33.20">
    <property type="entry name" value="PK beta-barrel domain-like"/>
    <property type="match status" value="1"/>
</dbReference>
<dbReference type="PANTHER" id="PTHR36930">
    <property type="entry name" value="METAL-SULFUR CLUSTER BIOSYNTHESIS PROTEINS YUAD-RELATED"/>
    <property type="match status" value="1"/>
</dbReference>
<organism evidence="2 3">
    <name type="scientific">Paenibacillus herberti</name>
    <dbReference type="NCBI Taxonomy" id="1619309"/>
    <lineage>
        <taxon>Bacteria</taxon>
        <taxon>Bacillati</taxon>
        <taxon>Bacillota</taxon>
        <taxon>Bacilli</taxon>
        <taxon>Bacillales</taxon>
        <taxon>Paenibacillaceae</taxon>
        <taxon>Paenibacillus</taxon>
    </lineage>
</organism>
<sequence>MSTRDISRYTEPKRGGQQMKIGVTEAIWRYPVKSMGGERLEQVAVESYGLLGDRFCSFYDEAKQGWNSYHTARKLPGLLLYQASYTDEGIKVKSPHGGSFSWDSQLQEELEQVTGIRMSMSVEGEAGREDNSLKSVDAASILLITDASLRRLKEKWGKEVDPLRFRPNLFIGTDDPQLDENDLIGAQLRIGNALVQVNSFCERCSMITCDPESLERDPSLLRSVNESFGLKFGLYASVLEPGTIAVGDTVIRVS</sequence>
<dbReference type="GO" id="GO:0003824">
    <property type="term" value="F:catalytic activity"/>
    <property type="evidence" value="ECO:0007669"/>
    <property type="project" value="InterPro"/>
</dbReference>
<dbReference type="AlphaFoldDB" id="A0A229NU00"/>
<evidence type="ECO:0000259" key="1">
    <source>
        <dbReference type="PROSITE" id="PS51340"/>
    </source>
</evidence>
<dbReference type="InterPro" id="IPR052716">
    <property type="entry name" value="MOSC_domain"/>
</dbReference>
<accession>A0A229NU00</accession>
<dbReference type="PROSITE" id="PS51340">
    <property type="entry name" value="MOSC"/>
    <property type="match status" value="1"/>
</dbReference>
<dbReference type="InterPro" id="IPR005303">
    <property type="entry name" value="MOCOS_middle"/>
</dbReference>
<dbReference type="SUPFAM" id="SSF50800">
    <property type="entry name" value="PK beta-barrel domain-like"/>
    <property type="match status" value="1"/>
</dbReference>
<reference evidence="2 3" key="1">
    <citation type="submission" date="2017-07" db="EMBL/GenBank/DDBJ databases">
        <title>Paenibacillus herberti R33 genome sequencing and assembly.</title>
        <authorList>
            <person name="Su W."/>
        </authorList>
    </citation>
    <scope>NUCLEOTIDE SEQUENCE [LARGE SCALE GENOMIC DNA]</scope>
    <source>
        <strain evidence="2 3">R33</strain>
    </source>
</reference>
<dbReference type="GO" id="GO:0030151">
    <property type="term" value="F:molybdenum ion binding"/>
    <property type="evidence" value="ECO:0007669"/>
    <property type="project" value="InterPro"/>
</dbReference>
<evidence type="ECO:0000313" key="2">
    <source>
        <dbReference type="EMBL" id="OXM13356.1"/>
    </source>
</evidence>
<dbReference type="GO" id="GO:0030170">
    <property type="term" value="F:pyridoxal phosphate binding"/>
    <property type="evidence" value="ECO:0007669"/>
    <property type="project" value="InterPro"/>
</dbReference>
<dbReference type="Pfam" id="PF03473">
    <property type="entry name" value="MOSC"/>
    <property type="match status" value="1"/>
</dbReference>
<dbReference type="EMBL" id="NMUQ01000003">
    <property type="protein sequence ID" value="OXM13356.1"/>
    <property type="molecule type" value="Genomic_DNA"/>
</dbReference>
<proteinExistence type="predicted"/>
<dbReference type="OrthoDB" id="581532at2"/>
<protein>
    <submittedName>
        <fullName evidence="2">Sulfurase</fullName>
    </submittedName>
</protein>
<dbReference type="Proteomes" id="UP000215145">
    <property type="component" value="Unassembled WGS sequence"/>
</dbReference>
<dbReference type="Pfam" id="PF03476">
    <property type="entry name" value="MOSC_N"/>
    <property type="match status" value="1"/>
</dbReference>
<feature type="domain" description="MOSC" evidence="1">
    <location>
        <begin position="108"/>
        <end position="253"/>
    </location>
</feature>